<dbReference type="SUPFAM" id="SSF141371">
    <property type="entry name" value="PilZ domain-like"/>
    <property type="match status" value="1"/>
</dbReference>
<gene>
    <name evidence="3" type="ORF">DO021_02430</name>
    <name evidence="2" type="ORF">EYB58_14120</name>
</gene>
<sequence>MTVTFSKDDALLNEIMSEVRFLTEDLQKDILAYIRNIKEPRSYTRVNKPIEMDVLIGDKVIQSNAGNLSATGVLVKSRMNPEIGVPAKVVFSLPGQARPFKLTGIVVRTDSGGIGIYFSEMTPYAREHLDNLLKGERGSDLE</sequence>
<reference evidence="2 5" key="2">
    <citation type="submission" date="2019-02" db="EMBL/GenBank/DDBJ databases">
        <title>Complete genome sequence of Desulfobacter hydrogenophilus AcRS1.</title>
        <authorList>
            <person name="Marietou A."/>
            <person name="Lund M.B."/>
            <person name="Marshall I.P.G."/>
            <person name="Schreiber L."/>
            <person name="Jorgensen B."/>
        </authorList>
    </citation>
    <scope>NUCLEOTIDE SEQUENCE [LARGE SCALE GENOMIC DNA]</scope>
    <source>
        <strain evidence="2 5">AcRS1</strain>
    </source>
</reference>
<dbReference type="EMBL" id="CP036313">
    <property type="protein sequence ID" value="QBH13962.1"/>
    <property type="molecule type" value="Genomic_DNA"/>
</dbReference>
<dbReference type="Proteomes" id="UP000293902">
    <property type="component" value="Chromosome"/>
</dbReference>
<protein>
    <submittedName>
        <fullName evidence="3">PilZ domain-containing protein</fullName>
    </submittedName>
</protein>
<feature type="domain" description="PilZ" evidence="1">
    <location>
        <begin position="41"/>
        <end position="134"/>
    </location>
</feature>
<keyword evidence="5" id="KW-1185">Reference proteome</keyword>
<dbReference type="Gene3D" id="2.40.10.220">
    <property type="entry name" value="predicted glycosyltransferase like domains"/>
    <property type="match status" value="1"/>
</dbReference>
<evidence type="ECO:0000313" key="4">
    <source>
        <dbReference type="Proteomes" id="UP000248798"/>
    </source>
</evidence>
<name>A0A328FKY5_9BACT</name>
<evidence type="ECO:0000313" key="5">
    <source>
        <dbReference type="Proteomes" id="UP000293902"/>
    </source>
</evidence>
<evidence type="ECO:0000313" key="2">
    <source>
        <dbReference type="EMBL" id="QBH13962.1"/>
    </source>
</evidence>
<dbReference type="EMBL" id="QLNI01000003">
    <property type="protein sequence ID" value="RAM03625.1"/>
    <property type="molecule type" value="Genomic_DNA"/>
</dbReference>
<dbReference type="RefSeq" id="WP_111953359.1">
    <property type="nucleotide sequence ID" value="NZ_CP036313.1"/>
</dbReference>
<organism evidence="3 4">
    <name type="scientific">Desulfobacter hydrogenophilus</name>
    <dbReference type="NCBI Taxonomy" id="2291"/>
    <lineage>
        <taxon>Bacteria</taxon>
        <taxon>Pseudomonadati</taxon>
        <taxon>Thermodesulfobacteriota</taxon>
        <taxon>Desulfobacteria</taxon>
        <taxon>Desulfobacterales</taxon>
        <taxon>Desulfobacteraceae</taxon>
        <taxon>Desulfobacter</taxon>
    </lineage>
</organism>
<dbReference type="AlphaFoldDB" id="A0A328FKY5"/>
<accession>A0A328FKY5</accession>
<evidence type="ECO:0000313" key="3">
    <source>
        <dbReference type="EMBL" id="RAM03625.1"/>
    </source>
</evidence>
<dbReference type="Pfam" id="PF07238">
    <property type="entry name" value="PilZ"/>
    <property type="match status" value="1"/>
</dbReference>
<dbReference type="OrthoDB" id="5420323at2"/>
<proteinExistence type="predicted"/>
<evidence type="ECO:0000259" key="1">
    <source>
        <dbReference type="Pfam" id="PF07238"/>
    </source>
</evidence>
<dbReference type="Proteomes" id="UP000248798">
    <property type="component" value="Unassembled WGS sequence"/>
</dbReference>
<dbReference type="InterPro" id="IPR009875">
    <property type="entry name" value="PilZ_domain"/>
</dbReference>
<reference evidence="3 4" key="1">
    <citation type="submission" date="2018-06" db="EMBL/GenBank/DDBJ databases">
        <title>Complete Genome Sequence of Desulfobacter hydrogenophilus (DSM3380).</title>
        <authorList>
            <person name="Marietou A."/>
            <person name="Schreiber L."/>
            <person name="Marshall I."/>
            <person name="Jorgensen B."/>
        </authorList>
    </citation>
    <scope>NUCLEOTIDE SEQUENCE [LARGE SCALE GENOMIC DNA]</scope>
    <source>
        <strain evidence="3 4">DSM 3380</strain>
    </source>
</reference>
<dbReference type="GO" id="GO:0035438">
    <property type="term" value="F:cyclic-di-GMP binding"/>
    <property type="evidence" value="ECO:0007669"/>
    <property type="project" value="InterPro"/>
</dbReference>